<dbReference type="GO" id="GO:0032259">
    <property type="term" value="P:methylation"/>
    <property type="evidence" value="ECO:0007669"/>
    <property type="project" value="UniProtKB-KW"/>
</dbReference>
<keyword evidence="1" id="KW-0808">Transferase</keyword>
<dbReference type="Proteomes" id="UP000324351">
    <property type="component" value="Unassembled WGS sequence"/>
</dbReference>
<accession>A0A5B1LZB3</accession>
<dbReference type="PANTHER" id="PTHR18895">
    <property type="entry name" value="HEMK METHYLTRANSFERASE"/>
    <property type="match status" value="1"/>
</dbReference>
<dbReference type="InterPro" id="IPR002052">
    <property type="entry name" value="DNA_methylase_N6_adenine_CS"/>
</dbReference>
<dbReference type="AlphaFoldDB" id="A0A5B1LZB3"/>
<keyword evidence="1" id="KW-0489">Methyltransferase</keyword>
<proteinExistence type="predicted"/>
<sequence length="214" mass="22904">MTTLDVSTEVAQFGELRILWDRRVLRPRPWTTAQSHWAAALSPYCPDGPILELCCGAGQIGLLAASLTGRSLIQVDRDPVAAAYVRRNAAATGIASDVRTAALTDALGDDERFGLVILDPPWVPSAQVEEHPEDPVGAIDGGIDGTDQLVLGLGVALRHLEPGGHAIVQVGTEEQVEIVRALLDGVDGREARWAVLEVRDYRPGGLLLDIGHRT</sequence>
<dbReference type="InterPro" id="IPR050320">
    <property type="entry name" value="N5-glutamine_MTase"/>
</dbReference>
<dbReference type="Pfam" id="PF03602">
    <property type="entry name" value="Cons_hypoth95"/>
    <property type="match status" value="1"/>
</dbReference>
<evidence type="ECO:0000313" key="1">
    <source>
        <dbReference type="EMBL" id="KAA1425814.1"/>
    </source>
</evidence>
<dbReference type="PANTHER" id="PTHR18895:SF74">
    <property type="entry name" value="MTRF1L RELEASE FACTOR GLUTAMINE METHYLTRANSFERASE"/>
    <property type="match status" value="1"/>
</dbReference>
<organism evidence="1 2">
    <name type="scientific">Nocardioides antri</name>
    <dbReference type="NCBI Taxonomy" id="2607659"/>
    <lineage>
        <taxon>Bacteria</taxon>
        <taxon>Bacillati</taxon>
        <taxon>Actinomycetota</taxon>
        <taxon>Actinomycetes</taxon>
        <taxon>Propionibacteriales</taxon>
        <taxon>Nocardioidaceae</taxon>
        <taxon>Nocardioides</taxon>
    </lineage>
</organism>
<dbReference type="RefSeq" id="WP_149751441.1">
    <property type="nucleotide sequence ID" value="NZ_VUJW01000010.1"/>
</dbReference>
<dbReference type="EMBL" id="VUJW01000010">
    <property type="protein sequence ID" value="KAA1425814.1"/>
    <property type="molecule type" value="Genomic_DNA"/>
</dbReference>
<dbReference type="CDD" id="cd02440">
    <property type="entry name" value="AdoMet_MTases"/>
    <property type="match status" value="1"/>
</dbReference>
<gene>
    <name evidence="1" type="ORF">F0U47_15790</name>
</gene>
<reference evidence="1 2" key="2">
    <citation type="submission" date="2019-09" db="EMBL/GenBank/DDBJ databases">
        <authorList>
            <person name="Jin C."/>
        </authorList>
    </citation>
    <scope>NUCLEOTIDE SEQUENCE [LARGE SCALE GENOMIC DNA]</scope>
    <source>
        <strain evidence="1 2">BN140041</strain>
    </source>
</reference>
<name>A0A5B1LZB3_9ACTN</name>
<protein>
    <submittedName>
        <fullName evidence="1">Methyltransferase</fullName>
    </submittedName>
</protein>
<dbReference type="GO" id="GO:0008168">
    <property type="term" value="F:methyltransferase activity"/>
    <property type="evidence" value="ECO:0007669"/>
    <property type="project" value="UniProtKB-KW"/>
</dbReference>
<comment type="caution">
    <text evidence="1">The sequence shown here is derived from an EMBL/GenBank/DDBJ whole genome shotgun (WGS) entry which is preliminary data.</text>
</comment>
<reference evidence="1 2" key="1">
    <citation type="submission" date="2019-09" db="EMBL/GenBank/DDBJ databases">
        <title>Nocardioides panacisoli sp. nov., isolated from the soil of a ginseng field.</title>
        <authorList>
            <person name="Cho C."/>
        </authorList>
    </citation>
    <scope>NUCLEOTIDE SEQUENCE [LARGE SCALE GENOMIC DNA]</scope>
    <source>
        <strain evidence="1 2">BN140041</strain>
    </source>
</reference>
<dbReference type="Gene3D" id="3.40.50.150">
    <property type="entry name" value="Vaccinia Virus protein VP39"/>
    <property type="match status" value="1"/>
</dbReference>
<evidence type="ECO:0000313" key="2">
    <source>
        <dbReference type="Proteomes" id="UP000324351"/>
    </source>
</evidence>
<dbReference type="PROSITE" id="PS00092">
    <property type="entry name" value="N6_MTASE"/>
    <property type="match status" value="1"/>
</dbReference>
<dbReference type="GO" id="GO:0003676">
    <property type="term" value="F:nucleic acid binding"/>
    <property type="evidence" value="ECO:0007669"/>
    <property type="project" value="InterPro"/>
</dbReference>
<dbReference type="InterPro" id="IPR029063">
    <property type="entry name" value="SAM-dependent_MTases_sf"/>
</dbReference>
<dbReference type="SUPFAM" id="SSF53335">
    <property type="entry name" value="S-adenosyl-L-methionine-dependent methyltransferases"/>
    <property type="match status" value="1"/>
</dbReference>
<keyword evidence="2" id="KW-1185">Reference proteome</keyword>